<proteinExistence type="predicted"/>
<evidence type="ECO:0000256" key="6">
    <source>
        <dbReference type="ARBA" id="ARBA00022729"/>
    </source>
</evidence>
<dbReference type="OrthoDB" id="8982743at2"/>
<accession>A0A494Y512</accession>
<keyword evidence="9" id="KW-0472">Membrane</keyword>
<dbReference type="PRINTS" id="PR00182">
    <property type="entry name" value="ECOLNEIPORIN"/>
</dbReference>
<dbReference type="Gene3D" id="2.40.160.10">
    <property type="entry name" value="Porin"/>
    <property type="match status" value="1"/>
</dbReference>
<organism evidence="13 14">
    <name type="scientific">Pararobbsia silviterrae</name>
    <dbReference type="NCBI Taxonomy" id="1792498"/>
    <lineage>
        <taxon>Bacteria</taxon>
        <taxon>Pseudomonadati</taxon>
        <taxon>Pseudomonadota</taxon>
        <taxon>Betaproteobacteria</taxon>
        <taxon>Burkholderiales</taxon>
        <taxon>Burkholderiaceae</taxon>
        <taxon>Pararobbsia</taxon>
    </lineage>
</organism>
<evidence type="ECO:0000256" key="5">
    <source>
        <dbReference type="ARBA" id="ARBA00022692"/>
    </source>
</evidence>
<name>A0A494Y512_9BURK</name>
<keyword evidence="7" id="KW-0406">Ion transport</keyword>
<dbReference type="PANTHER" id="PTHR34501">
    <property type="entry name" value="PROTEIN YDDL-RELATED"/>
    <property type="match status" value="1"/>
</dbReference>
<dbReference type="RefSeq" id="WP_121085761.1">
    <property type="nucleotide sequence ID" value="NZ_RBZU01000003.1"/>
</dbReference>
<dbReference type="CDD" id="cd00342">
    <property type="entry name" value="gram_neg_porins"/>
    <property type="match status" value="1"/>
</dbReference>
<evidence type="ECO:0000256" key="1">
    <source>
        <dbReference type="ARBA" id="ARBA00004571"/>
    </source>
</evidence>
<dbReference type="InterPro" id="IPR002299">
    <property type="entry name" value="Porin_Neis"/>
</dbReference>
<keyword evidence="5" id="KW-0812">Transmembrane</keyword>
<dbReference type="GO" id="GO:0046930">
    <property type="term" value="C:pore complex"/>
    <property type="evidence" value="ECO:0007669"/>
    <property type="project" value="UniProtKB-KW"/>
</dbReference>
<evidence type="ECO:0000256" key="2">
    <source>
        <dbReference type="ARBA" id="ARBA00011233"/>
    </source>
</evidence>
<dbReference type="Pfam" id="PF13609">
    <property type="entry name" value="Porin_4"/>
    <property type="match status" value="1"/>
</dbReference>
<dbReference type="GO" id="GO:0034220">
    <property type="term" value="P:monoatomic ion transmembrane transport"/>
    <property type="evidence" value="ECO:0007669"/>
    <property type="project" value="InterPro"/>
</dbReference>
<reference evidence="13 14" key="1">
    <citation type="submission" date="2018-10" db="EMBL/GenBank/DDBJ databases">
        <title>Robbsia sp. DHC34, isolated from soil.</title>
        <authorList>
            <person name="Gao Z.-H."/>
            <person name="Qiu L.-H."/>
        </authorList>
    </citation>
    <scope>NUCLEOTIDE SEQUENCE [LARGE SCALE GENOMIC DNA]</scope>
    <source>
        <strain evidence="13 14">DHC34</strain>
    </source>
</reference>
<feature type="chain" id="PRO_5019805166" evidence="11">
    <location>
        <begin position="21"/>
        <end position="380"/>
    </location>
</feature>
<comment type="subunit">
    <text evidence="2">Homotrimer.</text>
</comment>
<dbReference type="SUPFAM" id="SSF56935">
    <property type="entry name" value="Porins"/>
    <property type="match status" value="1"/>
</dbReference>
<evidence type="ECO:0000313" key="13">
    <source>
        <dbReference type="EMBL" id="RKP56603.1"/>
    </source>
</evidence>
<dbReference type="GO" id="GO:0009279">
    <property type="term" value="C:cell outer membrane"/>
    <property type="evidence" value="ECO:0007669"/>
    <property type="project" value="UniProtKB-SubCell"/>
</dbReference>
<dbReference type="InterPro" id="IPR033900">
    <property type="entry name" value="Gram_neg_porin_domain"/>
</dbReference>
<evidence type="ECO:0000256" key="11">
    <source>
        <dbReference type="SAM" id="SignalP"/>
    </source>
</evidence>
<keyword evidence="14" id="KW-1185">Reference proteome</keyword>
<dbReference type="EMBL" id="RBZU01000003">
    <property type="protein sequence ID" value="RKP56603.1"/>
    <property type="molecule type" value="Genomic_DNA"/>
</dbReference>
<evidence type="ECO:0000256" key="7">
    <source>
        <dbReference type="ARBA" id="ARBA00023065"/>
    </source>
</evidence>
<feature type="signal peptide" evidence="11">
    <location>
        <begin position="1"/>
        <end position="20"/>
    </location>
</feature>
<dbReference type="InterPro" id="IPR023614">
    <property type="entry name" value="Porin_dom_sf"/>
</dbReference>
<dbReference type="PANTHER" id="PTHR34501:SF9">
    <property type="entry name" value="MAJOR OUTER MEMBRANE PROTEIN P.IA"/>
    <property type="match status" value="1"/>
</dbReference>
<sequence>MKKTLIVAGVTGLFAVAAHAQSSVTLYGLIDAGLSYTSNDAANTGATWRATSNMTSGSRFGLRGAEDLGGGLKAIFTLEGGFDLYSGGSKNGLFARQSFVGLAGDHWGSFTLGRQYESMVDYVSPLSLANMDNRAGGAMFAHPFDNDNLAGTFRINNAFKFSSANYGGFSFGGLYGAANGGSGLSDNNRAYSIGAKYANGPLYLAAAYTMLNEPNSATNSGGAVSSDYGIRADKQQTFGAGGSYAFGPASVGFVWTQTQLDGVIGYGNGTFAMPISSQSGKINNYELNGKYAVTPAWSLSSSYVFSDVRFDNVKGKSLHGNFQQVNLMSDYALSKRTDVYVGAAYQNANGDADHAFIAGASGPSEGDSQVLVTAGMRHSF</sequence>
<dbReference type="InterPro" id="IPR001702">
    <property type="entry name" value="Porin_Gram-ve"/>
</dbReference>
<keyword evidence="8" id="KW-0626">Porin</keyword>
<evidence type="ECO:0000256" key="8">
    <source>
        <dbReference type="ARBA" id="ARBA00023114"/>
    </source>
</evidence>
<dbReference type="PRINTS" id="PR00184">
    <property type="entry name" value="NEISSPPORIN"/>
</dbReference>
<comment type="subcellular location">
    <subcellularLocation>
        <location evidence="1">Cell outer membrane</location>
        <topology evidence="1">Multi-pass membrane protein</topology>
    </subcellularLocation>
</comment>
<evidence type="ECO:0000256" key="9">
    <source>
        <dbReference type="ARBA" id="ARBA00023136"/>
    </source>
</evidence>
<protein>
    <submittedName>
        <fullName evidence="13">Porin</fullName>
    </submittedName>
</protein>
<feature type="domain" description="Porin" evidence="12">
    <location>
        <begin position="12"/>
        <end position="350"/>
    </location>
</feature>
<evidence type="ECO:0000256" key="3">
    <source>
        <dbReference type="ARBA" id="ARBA00022448"/>
    </source>
</evidence>
<dbReference type="Proteomes" id="UP000270342">
    <property type="component" value="Unassembled WGS sequence"/>
</dbReference>
<comment type="caution">
    <text evidence="13">The sequence shown here is derived from an EMBL/GenBank/DDBJ whole genome shotgun (WGS) entry which is preliminary data.</text>
</comment>
<evidence type="ECO:0000256" key="4">
    <source>
        <dbReference type="ARBA" id="ARBA00022452"/>
    </source>
</evidence>
<gene>
    <name evidence="13" type="ORF">D7S86_09575</name>
</gene>
<evidence type="ECO:0000313" key="14">
    <source>
        <dbReference type="Proteomes" id="UP000270342"/>
    </source>
</evidence>
<keyword evidence="3" id="KW-0813">Transport</keyword>
<dbReference type="GO" id="GO:0015288">
    <property type="term" value="F:porin activity"/>
    <property type="evidence" value="ECO:0007669"/>
    <property type="project" value="UniProtKB-KW"/>
</dbReference>
<keyword evidence="10" id="KW-0998">Cell outer membrane</keyword>
<keyword evidence="6 11" id="KW-0732">Signal</keyword>
<dbReference type="AlphaFoldDB" id="A0A494Y512"/>
<keyword evidence="4" id="KW-1134">Transmembrane beta strand</keyword>
<evidence type="ECO:0000256" key="10">
    <source>
        <dbReference type="ARBA" id="ARBA00023237"/>
    </source>
</evidence>
<evidence type="ECO:0000259" key="12">
    <source>
        <dbReference type="Pfam" id="PF13609"/>
    </source>
</evidence>
<dbReference type="InterPro" id="IPR050298">
    <property type="entry name" value="Gram-neg_bact_OMP"/>
</dbReference>